<keyword evidence="2" id="KW-1185">Reference proteome</keyword>
<dbReference type="STRING" id="35743.SAMN04487937_2827"/>
<name>A0A1I6HQT5_HALSD</name>
<accession>A0A1I6HQT5</accession>
<sequence>MNAVTDERTRTCIRCHERFTEPAGTVTRICDECPSHGTGSPFDAGGGNVVGRSRERACIRCGTAFLEVPGGISRLCPSCDPDHVVLE</sequence>
<protein>
    <submittedName>
        <fullName evidence="1">Uncharacterized protein</fullName>
    </submittedName>
</protein>
<gene>
    <name evidence="1" type="ORF">SAMN04487937_2827</name>
</gene>
<evidence type="ECO:0000313" key="1">
    <source>
        <dbReference type="EMBL" id="SFR56822.1"/>
    </source>
</evidence>
<dbReference type="Proteomes" id="UP000198932">
    <property type="component" value="Unassembled WGS sequence"/>
</dbReference>
<organism evidence="1 2">
    <name type="scientific">Halorubrum sodomense</name>
    <dbReference type="NCBI Taxonomy" id="35743"/>
    <lineage>
        <taxon>Archaea</taxon>
        <taxon>Methanobacteriati</taxon>
        <taxon>Methanobacteriota</taxon>
        <taxon>Stenosarchaea group</taxon>
        <taxon>Halobacteria</taxon>
        <taxon>Halobacteriales</taxon>
        <taxon>Haloferacaceae</taxon>
        <taxon>Halorubrum</taxon>
    </lineage>
</organism>
<reference evidence="2" key="1">
    <citation type="submission" date="2016-10" db="EMBL/GenBank/DDBJ databases">
        <authorList>
            <person name="Varghese N."/>
            <person name="Submissions S."/>
        </authorList>
    </citation>
    <scope>NUCLEOTIDE SEQUENCE [LARGE SCALE GENOMIC DNA]</scope>
    <source>
        <strain evidence="2">RD 26</strain>
    </source>
</reference>
<dbReference type="EMBL" id="FOYN01000004">
    <property type="protein sequence ID" value="SFR56822.1"/>
    <property type="molecule type" value="Genomic_DNA"/>
</dbReference>
<proteinExistence type="predicted"/>
<evidence type="ECO:0000313" key="2">
    <source>
        <dbReference type="Proteomes" id="UP000198932"/>
    </source>
</evidence>
<dbReference type="AlphaFoldDB" id="A0A1I6HQT5"/>